<evidence type="ECO:0000256" key="1">
    <source>
        <dbReference type="ARBA" id="ARBA00009249"/>
    </source>
</evidence>
<dbReference type="GO" id="GO:0009249">
    <property type="term" value="P:protein lipoylation"/>
    <property type="evidence" value="ECO:0007669"/>
    <property type="project" value="TreeGrafter"/>
</dbReference>
<sequence>MPNRSIEQKGTWHVIPENLRYTAEHEWISEPRDGVVRVGITDYAQAALGDIVFVQLPEPGKVVTAGEVIGEVESTKSVSDIFAPLSGTVAARNETLDDTPDTINTSPYEEGWMLDIECEDLADVSGLLDAEAYAKLTE</sequence>
<comment type="caution">
    <text evidence="6">The sequence shown here is derived from an EMBL/GenBank/DDBJ whole genome shotgun (WGS) entry which is preliminary data.</text>
</comment>
<dbReference type="EMBL" id="VLLL01000005">
    <property type="protein sequence ID" value="TWJ15853.1"/>
    <property type="molecule type" value="Genomic_DNA"/>
</dbReference>
<comment type="subunit">
    <text evidence="3">The glycine cleavage system is composed of four proteins: P, T, L and H.</text>
</comment>
<dbReference type="PROSITE" id="PS50968">
    <property type="entry name" value="BIOTINYL_LIPOYL"/>
    <property type="match status" value="1"/>
</dbReference>
<reference evidence="6 7" key="1">
    <citation type="journal article" date="2013" name="Stand. Genomic Sci.">
        <title>Genomic Encyclopedia of Type Strains, Phase I: The one thousand microbial genomes (KMG-I) project.</title>
        <authorList>
            <person name="Kyrpides N.C."/>
            <person name="Woyke T."/>
            <person name="Eisen J.A."/>
            <person name="Garrity G."/>
            <person name="Lilburn T.G."/>
            <person name="Beck B.J."/>
            <person name="Whitman W.B."/>
            <person name="Hugenholtz P."/>
            <person name="Klenk H.P."/>
        </authorList>
    </citation>
    <scope>NUCLEOTIDE SEQUENCE [LARGE SCALE GENOMIC DNA]</scope>
    <source>
        <strain evidence="6 7">DSM 45044</strain>
    </source>
</reference>
<dbReference type="GO" id="GO:0019464">
    <property type="term" value="P:glycine decarboxylation via glycine cleavage system"/>
    <property type="evidence" value="ECO:0007669"/>
    <property type="project" value="UniProtKB-UniRule"/>
</dbReference>
<keyword evidence="2 3" id="KW-0450">Lipoyl</keyword>
<evidence type="ECO:0000256" key="4">
    <source>
        <dbReference type="PIRSR" id="PIRSR617453-50"/>
    </source>
</evidence>
<dbReference type="PANTHER" id="PTHR11715">
    <property type="entry name" value="GLYCINE CLEAVAGE SYSTEM H PROTEIN"/>
    <property type="match status" value="1"/>
</dbReference>
<evidence type="ECO:0000256" key="2">
    <source>
        <dbReference type="ARBA" id="ARBA00022823"/>
    </source>
</evidence>
<evidence type="ECO:0000259" key="5">
    <source>
        <dbReference type="PROSITE" id="PS50968"/>
    </source>
</evidence>
<dbReference type="Pfam" id="PF01597">
    <property type="entry name" value="GCV_H"/>
    <property type="match status" value="1"/>
</dbReference>
<dbReference type="NCBIfam" id="NF002270">
    <property type="entry name" value="PRK01202.1"/>
    <property type="match status" value="1"/>
</dbReference>
<gene>
    <name evidence="3" type="primary">gcvH</name>
    <name evidence="6" type="ORF">LX16_1569</name>
</gene>
<dbReference type="InterPro" id="IPR000089">
    <property type="entry name" value="Biotin_lipoyl"/>
</dbReference>
<dbReference type="InterPro" id="IPR033753">
    <property type="entry name" value="GCV_H/Fam206"/>
</dbReference>
<name>A0A562VD90_9ACTN</name>
<comment type="similarity">
    <text evidence="1 3">Belongs to the GcvH family.</text>
</comment>
<dbReference type="SUPFAM" id="SSF51230">
    <property type="entry name" value="Single hybrid motif"/>
    <property type="match status" value="1"/>
</dbReference>
<feature type="modified residue" description="N6-lipoyllysine" evidence="3 4">
    <location>
        <position position="76"/>
    </location>
</feature>
<dbReference type="CDD" id="cd06848">
    <property type="entry name" value="GCS_H"/>
    <property type="match status" value="1"/>
</dbReference>
<dbReference type="GO" id="GO:0005960">
    <property type="term" value="C:glycine cleavage complex"/>
    <property type="evidence" value="ECO:0007669"/>
    <property type="project" value="InterPro"/>
</dbReference>
<dbReference type="NCBIfam" id="TIGR00527">
    <property type="entry name" value="gcvH"/>
    <property type="match status" value="1"/>
</dbReference>
<evidence type="ECO:0000313" key="6">
    <source>
        <dbReference type="EMBL" id="TWJ15853.1"/>
    </source>
</evidence>
<evidence type="ECO:0000313" key="7">
    <source>
        <dbReference type="Proteomes" id="UP000321617"/>
    </source>
</evidence>
<protein>
    <recommendedName>
        <fullName evidence="3">Glycine cleavage system H protein</fullName>
    </recommendedName>
</protein>
<evidence type="ECO:0000256" key="3">
    <source>
        <dbReference type="HAMAP-Rule" id="MF_00272"/>
    </source>
</evidence>
<dbReference type="Proteomes" id="UP000321617">
    <property type="component" value="Unassembled WGS sequence"/>
</dbReference>
<comment type="cofactor">
    <cofactor evidence="3">
        <name>(R)-lipoate</name>
        <dbReference type="ChEBI" id="CHEBI:83088"/>
    </cofactor>
    <text evidence="3">Binds 1 lipoyl cofactor covalently.</text>
</comment>
<organism evidence="6 7">
    <name type="scientific">Stackebrandtia albiflava</name>
    <dbReference type="NCBI Taxonomy" id="406432"/>
    <lineage>
        <taxon>Bacteria</taxon>
        <taxon>Bacillati</taxon>
        <taxon>Actinomycetota</taxon>
        <taxon>Actinomycetes</taxon>
        <taxon>Glycomycetales</taxon>
        <taxon>Glycomycetaceae</taxon>
        <taxon>Stackebrandtia</taxon>
    </lineage>
</organism>
<feature type="domain" description="Lipoyl-binding" evidence="5">
    <location>
        <begin position="35"/>
        <end position="117"/>
    </location>
</feature>
<dbReference type="PROSITE" id="PS00189">
    <property type="entry name" value="LIPOYL"/>
    <property type="match status" value="1"/>
</dbReference>
<proteinExistence type="inferred from homology"/>
<dbReference type="InterPro" id="IPR011053">
    <property type="entry name" value="Single_hybrid_motif"/>
</dbReference>
<accession>A0A562VD90</accession>
<dbReference type="HAMAP" id="MF_00272">
    <property type="entry name" value="GcvH"/>
    <property type="match status" value="1"/>
</dbReference>
<dbReference type="InterPro" id="IPR017453">
    <property type="entry name" value="GCV_H_sub"/>
</dbReference>
<dbReference type="GO" id="GO:0005829">
    <property type="term" value="C:cytosol"/>
    <property type="evidence" value="ECO:0007669"/>
    <property type="project" value="TreeGrafter"/>
</dbReference>
<keyword evidence="7" id="KW-1185">Reference proteome</keyword>
<dbReference type="PANTHER" id="PTHR11715:SF3">
    <property type="entry name" value="GLYCINE CLEAVAGE SYSTEM H PROTEIN-RELATED"/>
    <property type="match status" value="1"/>
</dbReference>
<dbReference type="InterPro" id="IPR003016">
    <property type="entry name" value="2-oxoA_DH_lipoyl-BS"/>
</dbReference>
<dbReference type="InterPro" id="IPR002930">
    <property type="entry name" value="GCV_H"/>
</dbReference>
<comment type="function">
    <text evidence="3">The glycine cleavage system catalyzes the degradation of glycine. The H protein shuttles the methylamine group of glycine from the P protein to the T protein.</text>
</comment>
<dbReference type="AlphaFoldDB" id="A0A562VD90"/>
<dbReference type="Gene3D" id="2.40.50.100">
    <property type="match status" value="1"/>
</dbReference>